<dbReference type="GO" id="GO:0042834">
    <property type="term" value="F:peptidoglycan binding"/>
    <property type="evidence" value="ECO:0007669"/>
    <property type="project" value="InterPro"/>
</dbReference>
<organism evidence="3 5">
    <name type="scientific">Legionella adelaidensis</name>
    <dbReference type="NCBI Taxonomy" id="45056"/>
    <lineage>
        <taxon>Bacteria</taxon>
        <taxon>Pseudomonadati</taxon>
        <taxon>Pseudomonadota</taxon>
        <taxon>Gammaproteobacteria</taxon>
        <taxon>Legionellales</taxon>
        <taxon>Legionellaceae</taxon>
        <taxon>Legionella</taxon>
    </lineage>
</organism>
<feature type="chain" id="PRO_5033244436" description="SPOR domain-containing protein" evidence="1">
    <location>
        <begin position="24"/>
        <end position="185"/>
    </location>
</feature>
<accession>A0A0W0R359</accession>
<proteinExistence type="predicted"/>
<evidence type="ECO:0000313" key="4">
    <source>
        <dbReference type="EMBL" id="VEH84687.1"/>
    </source>
</evidence>
<name>A0A0W0R359_9GAMM</name>
<evidence type="ECO:0000259" key="2">
    <source>
        <dbReference type="PROSITE" id="PS51724"/>
    </source>
</evidence>
<geneLocation type="plasmid" evidence="4 6">
    <name>9</name>
</geneLocation>
<sequence length="185" mass="20762">MLGKSKKLPNAIGFFLCAATLSACTSYNPNGYMNYQSYVYKSEPLYPESYDTYSNYRYYSAPEPDMVKKGVEVPDTYHVGPMRSPVSHKDQDRNWATSQSPQGYTIELADDAKASQVAQTLQKVPKTEHVGQVKYEKNGQSYYKGLYGSYNSYEAAQQSLNSLPEDVKANATIKNWGNVQGNINE</sequence>
<keyword evidence="5" id="KW-1185">Reference proteome</keyword>
<dbReference type="InterPro" id="IPR036680">
    <property type="entry name" value="SPOR-like_sf"/>
</dbReference>
<dbReference type="PROSITE" id="PS51724">
    <property type="entry name" value="SPOR"/>
    <property type="match status" value="1"/>
</dbReference>
<dbReference type="Proteomes" id="UP000054859">
    <property type="component" value="Unassembled WGS sequence"/>
</dbReference>
<dbReference type="OrthoDB" id="5653957at2"/>
<feature type="signal peptide" evidence="1">
    <location>
        <begin position="1"/>
        <end position="23"/>
    </location>
</feature>
<dbReference type="InterPro" id="IPR007730">
    <property type="entry name" value="SPOR-like_dom"/>
</dbReference>
<feature type="domain" description="SPOR" evidence="2">
    <location>
        <begin position="98"/>
        <end position="176"/>
    </location>
</feature>
<protein>
    <recommendedName>
        <fullName evidence="2">SPOR domain-containing protein</fullName>
    </recommendedName>
</protein>
<dbReference type="EMBL" id="LR134418">
    <property type="protein sequence ID" value="VEH84687.1"/>
    <property type="molecule type" value="Genomic_DNA"/>
</dbReference>
<dbReference type="PROSITE" id="PS51257">
    <property type="entry name" value="PROKAR_LIPOPROTEIN"/>
    <property type="match status" value="1"/>
</dbReference>
<dbReference type="PATRIC" id="fig|45056.6.peg.153"/>
<evidence type="ECO:0000313" key="3">
    <source>
        <dbReference type="EMBL" id="KTC65492.1"/>
    </source>
</evidence>
<reference evidence="3 5" key="1">
    <citation type="submission" date="2015-11" db="EMBL/GenBank/DDBJ databases">
        <title>Identification of large and diverse effector repertoires of 38 Legionella species.</title>
        <authorList>
            <person name="Burstein D."/>
            <person name="Amaro F."/>
            <person name="Zusman T."/>
            <person name="Lifshitz Z."/>
            <person name="Cohen O."/>
            <person name="Gilbert J.A."/>
            <person name="Pupko T."/>
            <person name="Shuman H.A."/>
            <person name="Segal G."/>
        </authorList>
    </citation>
    <scope>NUCLEOTIDE SEQUENCE [LARGE SCALE GENOMIC DNA]</scope>
    <source>
        <strain evidence="3 5">1762-AUS-E</strain>
    </source>
</reference>
<evidence type="ECO:0000256" key="1">
    <source>
        <dbReference type="SAM" id="SignalP"/>
    </source>
</evidence>
<evidence type="ECO:0000313" key="6">
    <source>
        <dbReference type="Proteomes" id="UP000281170"/>
    </source>
</evidence>
<reference evidence="4 6" key="2">
    <citation type="submission" date="2018-12" db="EMBL/GenBank/DDBJ databases">
        <authorList>
            <consortium name="Pathogen Informatics"/>
        </authorList>
    </citation>
    <scope>NUCLEOTIDE SEQUENCE [LARGE SCALE GENOMIC DNA]</scope>
    <source>
        <strain evidence="4 6">NCTC12735</strain>
        <plasmid evidence="6">9</plasmid>
    </source>
</reference>
<dbReference type="KEGG" id="ladl:NCTC12735_00297"/>
<keyword evidence="4" id="KW-0614">Plasmid</keyword>
<evidence type="ECO:0000313" key="5">
    <source>
        <dbReference type="Proteomes" id="UP000054859"/>
    </source>
</evidence>
<keyword evidence="1" id="KW-0732">Signal</keyword>
<dbReference type="Gene3D" id="3.30.70.1070">
    <property type="entry name" value="Sporulation related repeat"/>
    <property type="match status" value="1"/>
</dbReference>
<dbReference type="AlphaFoldDB" id="A0A0W0R359"/>
<dbReference type="Proteomes" id="UP000281170">
    <property type="component" value="Plasmid 9"/>
</dbReference>
<gene>
    <name evidence="3" type="ORF">Lade_0150</name>
    <name evidence="4" type="ORF">NCTC12735_00297</name>
</gene>
<dbReference type="EMBL" id="LNKA01000001">
    <property type="protein sequence ID" value="KTC65492.1"/>
    <property type="molecule type" value="Genomic_DNA"/>
</dbReference>
<dbReference type="RefSeq" id="WP_058461249.1">
    <property type="nucleotide sequence ID" value="NZ_CAAAHS010000003.1"/>
</dbReference>